<gene>
    <name evidence="2" type="ORF">SEPCBS57363_002112</name>
</gene>
<name>A0ABP0DE13_9PEZI</name>
<sequence length="798" mass="88696">MDALRETGTGLSFLSCVAPSQPDKTNQQWRPNDDRISGRLHDNVVQVAGVNNIMSRSARREIWKAGDIPVVIVPGRLSSLRPTNREPSLRSSSSRRSKPRQDSRLAPPSQASKCMDMSACGDLRGRRSRAYSESVTSTRHSSVLDGSAPGDQRTIDFPPTVPKRSSSLSAPTSRNVSRSGSMTGESDHARAAILRSGLKIRDRSQQVSERGDLSSGRVAQPSREPRLVVQAGASDTEIPTSGGVIVQLPVVVLRRDSNADRKPVQEQTMPFRSNDVANRSEEMQQNSGEDANGDDSNDDHCNYSGPRSNLDRHVDRDRARHLSPHNTPFSIASVETSTTHHSLAEVSEALAVSIYAHQNTSVMVVDHSTRHSDSSIDSQAECRTDPAGKRTAKKISSPSLISIPGASRSAVMPLEQPKITKTLPDPKEGVPVTLLHQHIFPSDSYNAPLENPCVPPELPAIQLIPATPSGLTPSTVRELQRGDHFDLLRPGRSRRRRSVSSVFRRAISRGRSTKAGFEVATSKNGGLLMRALSLTRELQKKAVLPKRFDSEERRKDSSPGMVPAEEDKLHPFWRPASPHQTDDGDDNNGNENEETYRYPLIDNRPRGPRRSLSSRMKRTFAILPIDRQDSFYPATSDDGPKRCTVRRTPSGNLRVVKHHGSAESLGEYTASKIYRPYTAPERPDNRKLWFWKSSPPNRIKADWMYNRNHADDDDTLYHRYDATAAAEGEKKTAKMMPDFGLAEKMGEYGPHTISRRLSERQREKRSNRLRQMISGPQEVRDGDGEVFTRTKYSPHALA</sequence>
<feature type="compositionally biased region" description="Acidic residues" evidence="1">
    <location>
        <begin position="583"/>
        <end position="593"/>
    </location>
</feature>
<feature type="compositionally biased region" description="Polar residues" evidence="1">
    <location>
        <begin position="131"/>
        <end position="141"/>
    </location>
</feature>
<evidence type="ECO:0000256" key="1">
    <source>
        <dbReference type="SAM" id="MobiDB-lite"/>
    </source>
</evidence>
<protein>
    <submittedName>
        <fullName evidence="2">Uncharacterized protein</fullName>
    </submittedName>
</protein>
<organism evidence="2 3">
    <name type="scientific">Sporothrix epigloea</name>
    <dbReference type="NCBI Taxonomy" id="1892477"/>
    <lineage>
        <taxon>Eukaryota</taxon>
        <taxon>Fungi</taxon>
        <taxon>Dikarya</taxon>
        <taxon>Ascomycota</taxon>
        <taxon>Pezizomycotina</taxon>
        <taxon>Sordariomycetes</taxon>
        <taxon>Sordariomycetidae</taxon>
        <taxon>Ophiostomatales</taxon>
        <taxon>Ophiostomataceae</taxon>
        <taxon>Sporothrix</taxon>
    </lineage>
</organism>
<feature type="region of interest" description="Disordered" evidence="1">
    <location>
        <begin position="259"/>
        <end position="313"/>
    </location>
</feature>
<feature type="compositionally biased region" description="Basic and acidic residues" evidence="1">
    <location>
        <begin position="370"/>
        <end position="388"/>
    </location>
</feature>
<accession>A0ABP0DE13</accession>
<feature type="compositionally biased region" description="Basic and acidic residues" evidence="1">
    <location>
        <begin position="199"/>
        <end position="212"/>
    </location>
</feature>
<feature type="compositionally biased region" description="Polar residues" evidence="1">
    <location>
        <begin position="163"/>
        <end position="184"/>
    </location>
</feature>
<comment type="caution">
    <text evidence="2">The sequence shown here is derived from an EMBL/GenBank/DDBJ whole genome shotgun (WGS) entry which is preliminary data.</text>
</comment>
<evidence type="ECO:0000313" key="3">
    <source>
        <dbReference type="Proteomes" id="UP001642501"/>
    </source>
</evidence>
<dbReference type="EMBL" id="CAWUOM010000025">
    <property type="protein sequence ID" value="CAK7266475.1"/>
    <property type="molecule type" value="Genomic_DNA"/>
</dbReference>
<evidence type="ECO:0000313" key="2">
    <source>
        <dbReference type="EMBL" id="CAK7266475.1"/>
    </source>
</evidence>
<feature type="compositionally biased region" description="Polar residues" evidence="1">
    <location>
        <begin position="265"/>
        <end position="289"/>
    </location>
</feature>
<feature type="compositionally biased region" description="Basic and acidic residues" evidence="1">
    <location>
        <begin position="778"/>
        <end position="788"/>
    </location>
</feature>
<dbReference type="Proteomes" id="UP001642501">
    <property type="component" value="Unassembled WGS sequence"/>
</dbReference>
<feature type="region of interest" description="Disordered" evidence="1">
    <location>
        <begin position="746"/>
        <end position="798"/>
    </location>
</feature>
<feature type="region of interest" description="Disordered" evidence="1">
    <location>
        <begin position="78"/>
        <end position="225"/>
    </location>
</feature>
<feature type="region of interest" description="Disordered" evidence="1">
    <location>
        <begin position="14"/>
        <end position="35"/>
    </location>
</feature>
<feature type="region of interest" description="Disordered" evidence="1">
    <location>
        <begin position="546"/>
        <end position="594"/>
    </location>
</feature>
<reference evidence="2 3" key="1">
    <citation type="submission" date="2024-01" db="EMBL/GenBank/DDBJ databases">
        <authorList>
            <person name="Allen C."/>
            <person name="Tagirdzhanova G."/>
        </authorList>
    </citation>
    <scope>NUCLEOTIDE SEQUENCE [LARGE SCALE GENOMIC DNA]</scope>
    <source>
        <strain evidence="2 3">CBS 573.63</strain>
    </source>
</reference>
<feature type="compositionally biased region" description="Basic and acidic residues" evidence="1">
    <location>
        <begin position="756"/>
        <end position="766"/>
    </location>
</feature>
<keyword evidence="3" id="KW-1185">Reference proteome</keyword>
<feature type="compositionally biased region" description="Basic and acidic residues" evidence="1">
    <location>
        <begin position="546"/>
        <end position="557"/>
    </location>
</feature>
<feature type="region of interest" description="Disordered" evidence="1">
    <location>
        <begin position="370"/>
        <end position="395"/>
    </location>
</feature>
<proteinExistence type="predicted"/>